<dbReference type="RefSeq" id="WP_371840011.1">
    <property type="nucleotide sequence ID" value="NZ_JBGMEK010000038.1"/>
</dbReference>
<evidence type="ECO:0008006" key="3">
    <source>
        <dbReference type="Google" id="ProtNLM"/>
    </source>
</evidence>
<dbReference type="Proteomes" id="UP001569428">
    <property type="component" value="Unassembled WGS sequence"/>
</dbReference>
<keyword evidence="2" id="KW-1185">Reference proteome</keyword>
<protein>
    <recommendedName>
        <fullName evidence="3">Transposase DDE domain-containing protein</fullName>
    </recommendedName>
</protein>
<dbReference type="EMBL" id="JBGMEK010000038">
    <property type="protein sequence ID" value="MFA0812346.1"/>
    <property type="molecule type" value="Genomic_DNA"/>
</dbReference>
<comment type="caution">
    <text evidence="1">The sequence shown here is derived from an EMBL/GenBank/DDBJ whole genome shotgun (WGS) entry which is preliminary data.</text>
</comment>
<reference evidence="1 2" key="1">
    <citation type="submission" date="2024-08" db="EMBL/GenBank/DDBJ databases">
        <authorList>
            <person name="Ishaq N."/>
        </authorList>
    </citation>
    <scope>NUCLEOTIDE SEQUENCE [LARGE SCALE GENOMIC DNA]</scope>
    <source>
        <strain evidence="1 2">DSM 18651</strain>
    </source>
</reference>
<organism evidence="1 2">
    <name type="scientific">Microbulbifer epialgicus</name>
    <dbReference type="NCBI Taxonomy" id="393907"/>
    <lineage>
        <taxon>Bacteria</taxon>
        <taxon>Pseudomonadati</taxon>
        <taxon>Pseudomonadota</taxon>
        <taxon>Gammaproteobacteria</taxon>
        <taxon>Cellvibrionales</taxon>
        <taxon>Microbulbiferaceae</taxon>
        <taxon>Microbulbifer</taxon>
    </lineage>
</organism>
<name>A0ABV4P2I2_9GAMM</name>
<evidence type="ECO:0000313" key="1">
    <source>
        <dbReference type="EMBL" id="MFA0812346.1"/>
    </source>
</evidence>
<sequence>MVDGKGIPLGGTITSASPAEVKLLHPLLGVTYKDTKIHRLVYDKAADSDPLRDSLLSRGIDLICPHRINRKKPQGRMVESSEGILAVRNLSGLLRALEITAVGC</sequence>
<evidence type="ECO:0000313" key="2">
    <source>
        <dbReference type="Proteomes" id="UP001569428"/>
    </source>
</evidence>
<gene>
    <name evidence="1" type="ORF">ACCI49_15640</name>
</gene>
<proteinExistence type="predicted"/>
<accession>A0ABV4P2I2</accession>